<evidence type="ECO:0000313" key="4">
    <source>
        <dbReference type="Proteomes" id="UP000664144"/>
    </source>
</evidence>
<dbReference type="Pfam" id="PF25583">
    <property type="entry name" value="WCX"/>
    <property type="match status" value="1"/>
</dbReference>
<dbReference type="EMBL" id="JAFLQZ010000025">
    <property type="protein sequence ID" value="MBO0360864.1"/>
    <property type="molecule type" value="Genomic_DNA"/>
</dbReference>
<dbReference type="InterPro" id="IPR026881">
    <property type="entry name" value="WYL_dom"/>
</dbReference>
<dbReference type="PANTHER" id="PTHR34580:SF9">
    <property type="entry name" value="SLL5097 PROTEIN"/>
    <property type="match status" value="1"/>
</dbReference>
<gene>
    <name evidence="3" type="ORF">J0X19_23090</name>
</gene>
<feature type="domain" description="WYL" evidence="1">
    <location>
        <begin position="157"/>
        <end position="224"/>
    </location>
</feature>
<dbReference type="Pfam" id="PF13280">
    <property type="entry name" value="WYL"/>
    <property type="match status" value="1"/>
</dbReference>
<sequence length="336" mass="38602">MPLIKNPLIRYRVLDACFQRPYRRWSKKELLDALSHALREQSDYSDGVSQRTLDTDISNMRKGIGGEGPAPILCDAEGNYYYEDPHFKYFLSPLTAEDAEVLQQVLLVLQQFQGLGLSERLDTLVRRIEKNLRDNRTADAPTAIEFEQVPAYTGTPKLQVLHRAIRSRQVLQLTYQSFDAAHSWQETVHPYLLKQYNNRWFLIGLASGRAGISNFALDRILATEPNATTTFLPPETNLPARFAEIIGVSFNEAEPVQEIHLRFHNDRGQYVRTKPLHASQQILHHDGQVLDLCLRLRLNRELETQLLAFGEDVEVLAPAVLRTRLQDRLRTALTRY</sequence>
<dbReference type="InterPro" id="IPR051534">
    <property type="entry name" value="CBASS_pafABC_assoc_protein"/>
</dbReference>
<name>A0A939JBF1_9BACT</name>
<dbReference type="Proteomes" id="UP000664144">
    <property type="component" value="Unassembled WGS sequence"/>
</dbReference>
<evidence type="ECO:0000259" key="2">
    <source>
        <dbReference type="Pfam" id="PF25583"/>
    </source>
</evidence>
<dbReference type="PANTHER" id="PTHR34580">
    <property type="match status" value="1"/>
</dbReference>
<proteinExistence type="predicted"/>
<reference evidence="3" key="1">
    <citation type="submission" date="2021-03" db="EMBL/GenBank/DDBJ databases">
        <authorList>
            <person name="Kim M.K."/>
        </authorList>
    </citation>
    <scope>NUCLEOTIDE SEQUENCE</scope>
    <source>
        <strain evidence="3">BT186</strain>
    </source>
</reference>
<organism evidence="3 4">
    <name type="scientific">Hymenobacter telluris</name>
    <dbReference type="NCBI Taxonomy" id="2816474"/>
    <lineage>
        <taxon>Bacteria</taxon>
        <taxon>Pseudomonadati</taxon>
        <taxon>Bacteroidota</taxon>
        <taxon>Cytophagia</taxon>
        <taxon>Cytophagales</taxon>
        <taxon>Hymenobacteraceae</taxon>
        <taxon>Hymenobacter</taxon>
    </lineage>
</organism>
<dbReference type="AlphaFoldDB" id="A0A939JBF1"/>
<protein>
    <submittedName>
        <fullName evidence="3">WYL domain-containing protein</fullName>
    </submittedName>
</protein>
<feature type="domain" description="WCX" evidence="2">
    <location>
        <begin position="256"/>
        <end position="333"/>
    </location>
</feature>
<comment type="caution">
    <text evidence="3">The sequence shown here is derived from an EMBL/GenBank/DDBJ whole genome shotgun (WGS) entry which is preliminary data.</text>
</comment>
<dbReference type="InterPro" id="IPR057727">
    <property type="entry name" value="WCX_dom"/>
</dbReference>
<evidence type="ECO:0000313" key="3">
    <source>
        <dbReference type="EMBL" id="MBO0360864.1"/>
    </source>
</evidence>
<dbReference type="RefSeq" id="WP_206986775.1">
    <property type="nucleotide sequence ID" value="NZ_JAFLQZ010000025.1"/>
</dbReference>
<evidence type="ECO:0000259" key="1">
    <source>
        <dbReference type="Pfam" id="PF13280"/>
    </source>
</evidence>
<dbReference type="PROSITE" id="PS52050">
    <property type="entry name" value="WYL"/>
    <property type="match status" value="1"/>
</dbReference>
<accession>A0A939JBF1</accession>
<keyword evidence="4" id="KW-1185">Reference proteome</keyword>